<evidence type="ECO:0000313" key="12">
    <source>
        <dbReference type="Proteomes" id="UP000009022"/>
    </source>
</evidence>
<keyword evidence="5" id="KW-0496">Mitochondrion</keyword>
<evidence type="ECO:0000256" key="5">
    <source>
        <dbReference type="ARBA" id="ARBA00023128"/>
    </source>
</evidence>
<dbReference type="GO" id="GO:0005743">
    <property type="term" value="C:mitochondrial inner membrane"/>
    <property type="evidence" value="ECO:0007669"/>
    <property type="project" value="UniProtKB-ARBA"/>
</dbReference>
<comment type="similarity">
    <text evidence="2 10">Belongs to the bacterial ribosomal protein bS18 family.</text>
</comment>
<keyword evidence="4 10" id="KW-0689">Ribosomal protein</keyword>
<name>B3S2V7_TRIAD</name>
<dbReference type="FunFam" id="4.10.640.10:FF:000007">
    <property type="entry name" value="28S ribosomal protein S18c, mitochondrial"/>
    <property type="match status" value="1"/>
</dbReference>
<dbReference type="GeneID" id="6755766"/>
<keyword evidence="6 10" id="KW-0687">Ribonucleoprotein</keyword>
<dbReference type="GO" id="GO:0005763">
    <property type="term" value="C:mitochondrial small ribosomal subunit"/>
    <property type="evidence" value="ECO:0000318"/>
    <property type="project" value="GO_Central"/>
</dbReference>
<dbReference type="InterPro" id="IPR001648">
    <property type="entry name" value="Ribosomal_bS18"/>
</dbReference>
<comment type="subcellular location">
    <subcellularLocation>
        <location evidence="1">Mitochondrion</location>
    </subcellularLocation>
</comment>
<evidence type="ECO:0000256" key="9">
    <source>
        <dbReference type="ARBA" id="ARBA00080084"/>
    </source>
</evidence>
<dbReference type="PANTHER" id="PTHR13479">
    <property type="entry name" value="30S RIBOSOMAL PROTEIN S18"/>
    <property type="match status" value="1"/>
</dbReference>
<gene>
    <name evidence="11" type="ORF">TRIADDRAFT_58497</name>
</gene>
<dbReference type="STRING" id="10228.B3S2V7"/>
<evidence type="ECO:0000256" key="8">
    <source>
        <dbReference type="ARBA" id="ARBA00076783"/>
    </source>
</evidence>
<evidence type="ECO:0000256" key="1">
    <source>
        <dbReference type="ARBA" id="ARBA00004173"/>
    </source>
</evidence>
<evidence type="ECO:0000256" key="10">
    <source>
        <dbReference type="RuleBase" id="RU003910"/>
    </source>
</evidence>
<accession>B3S2V7</accession>
<evidence type="ECO:0000256" key="3">
    <source>
        <dbReference type="ARBA" id="ARBA00022946"/>
    </source>
</evidence>
<dbReference type="RefSeq" id="XP_002114553.1">
    <property type="nucleotide sequence ID" value="XM_002114517.1"/>
</dbReference>
<keyword evidence="3" id="KW-0809">Transit peptide</keyword>
<dbReference type="AlphaFoldDB" id="B3S2V7"/>
<dbReference type="OMA" id="MIYGRRI"/>
<dbReference type="GO" id="GO:0003735">
    <property type="term" value="F:structural constituent of ribosome"/>
    <property type="evidence" value="ECO:0000318"/>
    <property type="project" value="GO_Central"/>
</dbReference>
<dbReference type="PANTHER" id="PTHR13479:SF40">
    <property type="entry name" value="SMALL RIBOSOMAL SUBUNIT PROTEIN BS18M"/>
    <property type="match status" value="1"/>
</dbReference>
<evidence type="ECO:0000256" key="4">
    <source>
        <dbReference type="ARBA" id="ARBA00022980"/>
    </source>
</evidence>
<dbReference type="PRINTS" id="PR00974">
    <property type="entry name" value="RIBOSOMALS18"/>
</dbReference>
<dbReference type="InParanoid" id="B3S2V7"/>
<evidence type="ECO:0000256" key="6">
    <source>
        <dbReference type="ARBA" id="ARBA00023274"/>
    </source>
</evidence>
<sequence length="113" mass="13091">MPPVRHHTAIFSAGPTRARRLKPEELRPIKNKVDEDGNPLPCALCKIKIDYKNVRLLSQFISNDTGMIYGRRITGLCGHKQKELTKAIRRARTMGFMPYTYKYPEYLNDPKPF</sequence>
<dbReference type="eggNOG" id="KOG3162">
    <property type="taxonomic scope" value="Eukaryota"/>
</dbReference>
<dbReference type="OrthoDB" id="10066799at2759"/>
<dbReference type="HAMAP" id="MF_00270">
    <property type="entry name" value="Ribosomal_bS18"/>
    <property type="match status" value="1"/>
</dbReference>
<evidence type="ECO:0000256" key="7">
    <source>
        <dbReference type="ARBA" id="ARBA00035264"/>
    </source>
</evidence>
<dbReference type="Pfam" id="PF01084">
    <property type="entry name" value="Ribosomal_S18"/>
    <property type="match status" value="1"/>
</dbReference>
<proteinExistence type="inferred from homology"/>
<reference evidence="11 12" key="1">
    <citation type="journal article" date="2008" name="Nature">
        <title>The Trichoplax genome and the nature of placozoans.</title>
        <authorList>
            <person name="Srivastava M."/>
            <person name="Begovic E."/>
            <person name="Chapman J."/>
            <person name="Putnam N.H."/>
            <person name="Hellsten U."/>
            <person name="Kawashima T."/>
            <person name="Kuo A."/>
            <person name="Mitros T."/>
            <person name="Salamov A."/>
            <person name="Carpenter M.L."/>
            <person name="Signorovitch A.Y."/>
            <person name="Moreno M.A."/>
            <person name="Kamm K."/>
            <person name="Grimwood J."/>
            <person name="Schmutz J."/>
            <person name="Shapiro H."/>
            <person name="Grigoriev I.V."/>
            <person name="Buss L.W."/>
            <person name="Schierwater B."/>
            <person name="Dellaporta S.L."/>
            <person name="Rokhsar D.S."/>
        </authorList>
    </citation>
    <scope>NUCLEOTIDE SEQUENCE [LARGE SCALE GENOMIC DNA]</scope>
    <source>
        <strain evidence="11 12">Grell-BS-1999</strain>
    </source>
</reference>
<dbReference type="EMBL" id="DS985248">
    <property type="protein sequence ID" value="EDV22687.1"/>
    <property type="molecule type" value="Genomic_DNA"/>
</dbReference>
<evidence type="ECO:0000313" key="11">
    <source>
        <dbReference type="EMBL" id="EDV22687.1"/>
    </source>
</evidence>
<dbReference type="HOGENOM" id="CLU_139337_0_0_1"/>
<dbReference type="GO" id="GO:0070181">
    <property type="term" value="F:small ribosomal subunit rRNA binding"/>
    <property type="evidence" value="ECO:0000318"/>
    <property type="project" value="GO_Central"/>
</dbReference>
<dbReference type="NCBIfam" id="TIGR00165">
    <property type="entry name" value="S18"/>
    <property type="match status" value="1"/>
</dbReference>
<keyword evidence="12" id="KW-1185">Reference proteome</keyword>
<dbReference type="Proteomes" id="UP000009022">
    <property type="component" value="Unassembled WGS sequence"/>
</dbReference>
<organism evidence="11 12">
    <name type="scientific">Trichoplax adhaerens</name>
    <name type="common">Trichoplax reptans</name>
    <dbReference type="NCBI Taxonomy" id="10228"/>
    <lineage>
        <taxon>Eukaryota</taxon>
        <taxon>Metazoa</taxon>
        <taxon>Placozoa</taxon>
        <taxon>Uniplacotomia</taxon>
        <taxon>Trichoplacea</taxon>
        <taxon>Trichoplacidae</taxon>
        <taxon>Trichoplax</taxon>
    </lineage>
</organism>
<dbReference type="GO" id="GO:0006412">
    <property type="term" value="P:translation"/>
    <property type="evidence" value="ECO:0000318"/>
    <property type="project" value="GO_Central"/>
</dbReference>
<dbReference type="CTD" id="6755766"/>
<protein>
    <recommendedName>
        <fullName evidence="7">Small ribosomal subunit protein bS18m</fullName>
    </recommendedName>
    <alternativeName>
        <fullName evidence="9">28S ribosomal protein S18-1, mitochondrial</fullName>
    </alternativeName>
    <alternativeName>
        <fullName evidence="8">28S ribosomal protein S18c, mitochondrial</fullName>
    </alternativeName>
</protein>
<dbReference type="SUPFAM" id="SSF46911">
    <property type="entry name" value="Ribosomal protein S18"/>
    <property type="match status" value="1"/>
</dbReference>
<dbReference type="InterPro" id="IPR036870">
    <property type="entry name" value="Ribosomal_bS18_sf"/>
</dbReference>
<dbReference type="Gene3D" id="4.10.640.10">
    <property type="entry name" value="Ribosomal protein S18"/>
    <property type="match status" value="1"/>
</dbReference>
<dbReference type="KEGG" id="tad:TRIADDRAFT_58497"/>
<evidence type="ECO:0000256" key="2">
    <source>
        <dbReference type="ARBA" id="ARBA00005589"/>
    </source>
</evidence>
<dbReference type="PhylomeDB" id="B3S2V7"/>